<reference evidence="2 3" key="1">
    <citation type="submission" date="2018-07" db="EMBL/GenBank/DDBJ databases">
        <title>Erythrobacter nanhaiensis sp. nov., a novel member of the genus Erythrobacter isolated from the South China Sea.</title>
        <authorList>
            <person name="Chen X."/>
            <person name="Liu J."/>
        </authorList>
    </citation>
    <scope>NUCLEOTIDE SEQUENCE [LARGE SCALE GENOMIC DNA]</scope>
    <source>
        <strain evidence="2 3">S-5</strain>
    </source>
</reference>
<feature type="signal peptide" evidence="1">
    <location>
        <begin position="1"/>
        <end position="20"/>
    </location>
</feature>
<gene>
    <name evidence="2" type="ORF">DL238_03710</name>
</gene>
<evidence type="ECO:0000313" key="3">
    <source>
        <dbReference type="Proteomes" id="UP000254101"/>
    </source>
</evidence>
<feature type="chain" id="PRO_5017329556" evidence="1">
    <location>
        <begin position="21"/>
        <end position="206"/>
    </location>
</feature>
<organism evidence="2 3">
    <name type="scientific">Alteriqipengyuania lutimaris</name>
    <dbReference type="NCBI Taxonomy" id="1538146"/>
    <lineage>
        <taxon>Bacteria</taxon>
        <taxon>Pseudomonadati</taxon>
        <taxon>Pseudomonadota</taxon>
        <taxon>Alphaproteobacteria</taxon>
        <taxon>Sphingomonadales</taxon>
        <taxon>Erythrobacteraceae</taxon>
        <taxon>Alteriqipengyuania</taxon>
    </lineage>
</organism>
<proteinExistence type="predicted"/>
<dbReference type="AlphaFoldDB" id="A0A395LIM5"/>
<name>A0A395LIM5_9SPHN</name>
<protein>
    <submittedName>
        <fullName evidence="2">Uncharacterized protein</fullName>
    </submittedName>
</protein>
<dbReference type="PROSITE" id="PS51257">
    <property type="entry name" value="PROKAR_LIPOPROTEIN"/>
    <property type="match status" value="1"/>
</dbReference>
<accession>A0A395LIM5</accession>
<evidence type="ECO:0000313" key="2">
    <source>
        <dbReference type="EMBL" id="RDS76803.1"/>
    </source>
</evidence>
<keyword evidence="1" id="KW-0732">Signal</keyword>
<dbReference type="Proteomes" id="UP000254101">
    <property type="component" value="Unassembled WGS sequence"/>
</dbReference>
<comment type="caution">
    <text evidence="2">The sequence shown here is derived from an EMBL/GenBank/DDBJ whole genome shotgun (WGS) entry which is preliminary data.</text>
</comment>
<evidence type="ECO:0000256" key="1">
    <source>
        <dbReference type="SAM" id="SignalP"/>
    </source>
</evidence>
<keyword evidence="3" id="KW-1185">Reference proteome</keyword>
<dbReference type="EMBL" id="QRBB01000001">
    <property type="protein sequence ID" value="RDS76803.1"/>
    <property type="molecule type" value="Genomic_DNA"/>
</dbReference>
<dbReference type="RefSeq" id="WP_147290985.1">
    <property type="nucleotide sequence ID" value="NZ_JACHWW010000001.1"/>
</dbReference>
<sequence length="206" mass="22354">MRHAIALAIAPMLAIGCADASDASELPSVLPHVETLRPLIACIAERVEQSDETEEWSGGAPRGPAQSSATVAACQAESGVTIRQVSNREPTDFTDPEFAKQGVFFMALMTFGDHRDHLTVEEFDEAMAIARCLQQEQIVKGQILRKSPGEAHEITMSAMDKCVPNHREYLRNPEDMSLLGRSGFLGNTIGRLNLRYVEAASAGEGT</sequence>